<evidence type="ECO:0000313" key="11">
    <source>
        <dbReference type="EMBL" id="TQL73773.1"/>
    </source>
</evidence>
<dbReference type="EC" id="2.9.1.1" evidence="8"/>
<gene>
    <name evidence="8" type="primary">selA</name>
    <name evidence="11" type="ORF">FB556_0220</name>
</gene>
<comment type="function">
    <text evidence="8">Converts seryl-tRNA(Sec) to selenocysteinyl-tRNA(Sec) required for selenoprotein biosynthesis.</text>
</comment>
<organism evidence="11 12">
    <name type="scientific">Enteractinococcus coprophilus</name>
    <dbReference type="NCBI Taxonomy" id="1027633"/>
    <lineage>
        <taxon>Bacteria</taxon>
        <taxon>Bacillati</taxon>
        <taxon>Actinomycetota</taxon>
        <taxon>Actinomycetes</taxon>
        <taxon>Micrococcales</taxon>
        <taxon>Micrococcaceae</taxon>
    </lineage>
</organism>
<dbReference type="InterPro" id="IPR025862">
    <property type="entry name" value="SelA_trans_N_dom"/>
</dbReference>
<dbReference type="InterPro" id="IPR004534">
    <property type="entry name" value="SelA_trans"/>
</dbReference>
<dbReference type="NCBIfam" id="TIGR00474">
    <property type="entry name" value="selA"/>
    <property type="match status" value="1"/>
</dbReference>
<evidence type="ECO:0000256" key="8">
    <source>
        <dbReference type="HAMAP-Rule" id="MF_00423"/>
    </source>
</evidence>
<comment type="similarity">
    <text evidence="7 8">Belongs to the SelA family.</text>
</comment>
<dbReference type="Pfam" id="PF03841">
    <property type="entry name" value="SelA"/>
    <property type="match status" value="1"/>
</dbReference>
<dbReference type="GO" id="GO:0001717">
    <property type="term" value="P:conversion of seryl-tRNAsec to selenocys-tRNAsec"/>
    <property type="evidence" value="ECO:0007669"/>
    <property type="project" value="UniProtKB-UniRule"/>
</dbReference>
<reference evidence="11 12" key="1">
    <citation type="submission" date="2019-06" db="EMBL/GenBank/DDBJ databases">
        <title>Sequencing the genomes of 1000 actinobacteria strains.</title>
        <authorList>
            <person name="Klenk H.-P."/>
        </authorList>
    </citation>
    <scope>NUCLEOTIDE SEQUENCE [LARGE SCALE GENOMIC DNA]</scope>
    <source>
        <strain evidence="11 12">DSM 24083</strain>
    </source>
</reference>
<protein>
    <recommendedName>
        <fullName evidence="8">L-seryl-tRNA(Sec) selenium transferase</fullName>
        <ecNumber evidence="8">2.9.1.1</ecNumber>
    </recommendedName>
    <alternativeName>
        <fullName evidence="8">Selenocysteine synthase</fullName>
        <shortName evidence="8">Sec synthase</shortName>
    </alternativeName>
    <alternativeName>
        <fullName evidence="8">Selenocysteinyl-tRNA(Sec) synthase</fullName>
    </alternativeName>
</protein>
<evidence type="ECO:0000259" key="10">
    <source>
        <dbReference type="Pfam" id="PF12390"/>
    </source>
</evidence>
<keyword evidence="12" id="KW-1185">Reference proteome</keyword>
<keyword evidence="6 8" id="KW-0711">Selenium</keyword>
<evidence type="ECO:0000256" key="9">
    <source>
        <dbReference type="PIRSR" id="PIRSR618319-50"/>
    </source>
</evidence>
<feature type="domain" description="L-seryl-tRNA selenium transferase N-terminal" evidence="10">
    <location>
        <begin position="6"/>
        <end position="45"/>
    </location>
</feature>
<keyword evidence="3 8" id="KW-0808">Transferase</keyword>
<dbReference type="Pfam" id="PF12390">
    <property type="entry name" value="Se-cys_synth_N"/>
    <property type="match status" value="1"/>
</dbReference>
<comment type="cofactor">
    <cofactor evidence="1 8 9">
        <name>pyridoxal 5'-phosphate</name>
        <dbReference type="ChEBI" id="CHEBI:597326"/>
    </cofactor>
</comment>
<keyword evidence="5 8" id="KW-0648">Protein biosynthesis</keyword>
<evidence type="ECO:0000256" key="4">
    <source>
        <dbReference type="ARBA" id="ARBA00022898"/>
    </source>
</evidence>
<evidence type="ECO:0000256" key="7">
    <source>
        <dbReference type="ARBA" id="ARBA00044507"/>
    </source>
</evidence>
<dbReference type="PANTHER" id="PTHR32328:SF0">
    <property type="entry name" value="L-SERYL-TRNA(SEC) SELENIUM TRANSFERASE"/>
    <property type="match status" value="1"/>
</dbReference>
<dbReference type="SUPFAM" id="SSF53383">
    <property type="entry name" value="PLP-dependent transferases"/>
    <property type="match status" value="1"/>
</dbReference>
<feature type="modified residue" description="N6-(pyridoxal phosphate)lysine" evidence="8 9">
    <location>
        <position position="286"/>
    </location>
</feature>
<dbReference type="InterPro" id="IPR018319">
    <property type="entry name" value="SelA-like"/>
</dbReference>
<evidence type="ECO:0000256" key="3">
    <source>
        <dbReference type="ARBA" id="ARBA00022679"/>
    </source>
</evidence>
<evidence type="ECO:0000256" key="5">
    <source>
        <dbReference type="ARBA" id="ARBA00022917"/>
    </source>
</evidence>
<dbReference type="AlphaFoldDB" id="A0A543AMF2"/>
<dbReference type="InterPro" id="IPR015424">
    <property type="entry name" value="PyrdxlP-dep_Trfase"/>
</dbReference>
<dbReference type="HAMAP" id="MF_00423">
    <property type="entry name" value="SelA"/>
    <property type="match status" value="1"/>
</dbReference>
<accession>A0A543AMF2</accession>
<proteinExistence type="inferred from homology"/>
<evidence type="ECO:0000313" key="12">
    <source>
        <dbReference type="Proteomes" id="UP000319746"/>
    </source>
</evidence>
<dbReference type="InterPro" id="IPR015421">
    <property type="entry name" value="PyrdxlP-dep_Trfase_major"/>
</dbReference>
<dbReference type="GO" id="GO:0004125">
    <property type="term" value="F:L-seryl-tRNA(Sec) selenium transferase activity"/>
    <property type="evidence" value="ECO:0007669"/>
    <property type="project" value="UniProtKB-UniRule"/>
</dbReference>
<comment type="subcellular location">
    <subcellularLocation>
        <location evidence="8">Cytoplasm</location>
    </subcellularLocation>
</comment>
<evidence type="ECO:0000256" key="1">
    <source>
        <dbReference type="ARBA" id="ARBA00001933"/>
    </source>
</evidence>
<keyword evidence="2 8" id="KW-0963">Cytoplasm</keyword>
<comment type="pathway">
    <text evidence="8">Aminoacyl-tRNA biosynthesis; selenocysteinyl-tRNA(Sec) biosynthesis; selenocysteinyl-tRNA(Sec) from L-seryl-tRNA(Sec) (bacterial route): step 1/1.</text>
</comment>
<dbReference type="Gene3D" id="3.90.1150.180">
    <property type="match status" value="1"/>
</dbReference>
<comment type="caution">
    <text evidence="11">The sequence shown here is derived from an EMBL/GenBank/DDBJ whole genome shotgun (WGS) entry which is preliminary data.</text>
</comment>
<dbReference type="RefSeq" id="WP_342774639.1">
    <property type="nucleotide sequence ID" value="NZ_BAABAN010000017.1"/>
</dbReference>
<evidence type="ECO:0000256" key="2">
    <source>
        <dbReference type="ARBA" id="ARBA00022490"/>
    </source>
</evidence>
<evidence type="ECO:0000256" key="6">
    <source>
        <dbReference type="ARBA" id="ARBA00023266"/>
    </source>
</evidence>
<dbReference type="GO" id="GO:0005737">
    <property type="term" value="C:cytoplasm"/>
    <property type="evidence" value="ECO:0007669"/>
    <property type="project" value="UniProtKB-SubCell"/>
</dbReference>
<dbReference type="EMBL" id="VFOU01000001">
    <property type="protein sequence ID" value="TQL73773.1"/>
    <property type="molecule type" value="Genomic_DNA"/>
</dbReference>
<dbReference type="Proteomes" id="UP000319746">
    <property type="component" value="Unassembled WGS sequence"/>
</dbReference>
<dbReference type="UniPathway" id="UPA00906">
    <property type="reaction ID" value="UER00896"/>
</dbReference>
<dbReference type="Gene3D" id="3.40.640.10">
    <property type="entry name" value="Type I PLP-dependent aspartate aminotransferase-like (Major domain)"/>
    <property type="match status" value="1"/>
</dbReference>
<keyword evidence="4 8" id="KW-0663">Pyridoxal phosphate</keyword>
<comment type="catalytic activity">
    <reaction evidence="8">
        <text>L-seryl-tRNA(Sec) + selenophosphate + H(+) = L-selenocysteinyl-tRNA(Sec) + phosphate</text>
        <dbReference type="Rhea" id="RHEA:22728"/>
        <dbReference type="Rhea" id="RHEA-COMP:9742"/>
        <dbReference type="Rhea" id="RHEA-COMP:9743"/>
        <dbReference type="ChEBI" id="CHEBI:15378"/>
        <dbReference type="ChEBI" id="CHEBI:16144"/>
        <dbReference type="ChEBI" id="CHEBI:43474"/>
        <dbReference type="ChEBI" id="CHEBI:78533"/>
        <dbReference type="ChEBI" id="CHEBI:78573"/>
        <dbReference type="EC" id="2.9.1.1"/>
    </reaction>
</comment>
<sequence>MAADPRRAIPSTDRLLALPEVQAASTRLAPHVIRRIITDVQNDARHGELAPDDVATIITTRLEATHPTRLSPVLNATGVIIHTNLGRAPLSKAAREALITAAGYVDLELDLRDGKRSKRGMWAKAALLSAVPEAEDALVVNNGAAALSLATTTLSVAQHLPEVVISRGELVEIGAGFRLPDLIVSAGVELAEVGMTNRTNINDYRSAITERTGAMLKVHPSNYWIGGFNASVEIKELAQLAREHNLPLIVDVGSGLVESDEVLTDEPTMSAALRDGADVVIASGDKLLGGPQAGILLGKTEIIEQLAKHPLARAFRADKFTLAALEATLNSPSTPIHDALHADSDTLRERSQSIASQLGVDVVAHDGRVGGGGGAGVPLPGWAIRLPESYAYPLRNGTPAILPRVADGQCLVDLRCVPADQDEALLTRLREAADEVAL</sequence>
<dbReference type="PANTHER" id="PTHR32328">
    <property type="entry name" value="L-SERYL-TRNA(SEC) SELENIUM TRANSFERASE"/>
    <property type="match status" value="1"/>
</dbReference>
<dbReference type="GO" id="GO:0001514">
    <property type="term" value="P:selenocysteine incorporation"/>
    <property type="evidence" value="ECO:0007669"/>
    <property type="project" value="UniProtKB-UniRule"/>
</dbReference>
<name>A0A543AMF2_9MICC</name>